<dbReference type="OrthoDB" id="410769at2759"/>
<keyword evidence="3" id="KW-1185">Reference proteome</keyword>
<evidence type="ECO:0000313" key="3">
    <source>
        <dbReference type="Proteomes" id="UP001152797"/>
    </source>
</evidence>
<organism evidence="1">
    <name type="scientific">Cladocopium goreaui</name>
    <dbReference type="NCBI Taxonomy" id="2562237"/>
    <lineage>
        <taxon>Eukaryota</taxon>
        <taxon>Sar</taxon>
        <taxon>Alveolata</taxon>
        <taxon>Dinophyceae</taxon>
        <taxon>Suessiales</taxon>
        <taxon>Symbiodiniaceae</taxon>
        <taxon>Cladocopium</taxon>
    </lineage>
</organism>
<comment type="caution">
    <text evidence="1">The sequence shown here is derived from an EMBL/GenBank/DDBJ whole genome shotgun (WGS) entry which is preliminary data.</text>
</comment>
<reference evidence="2 3" key="2">
    <citation type="submission" date="2024-05" db="EMBL/GenBank/DDBJ databases">
        <authorList>
            <person name="Chen Y."/>
            <person name="Shah S."/>
            <person name="Dougan E. K."/>
            <person name="Thang M."/>
            <person name="Chan C."/>
        </authorList>
    </citation>
    <scope>NUCLEOTIDE SEQUENCE [LARGE SCALE GENOMIC DNA]</scope>
</reference>
<dbReference type="EMBL" id="CAMXCT030002408">
    <property type="protein sequence ID" value="CAL4785294.1"/>
    <property type="molecule type" value="Genomic_DNA"/>
</dbReference>
<dbReference type="EMBL" id="CAMXCT010002408">
    <property type="protein sequence ID" value="CAI3997982.1"/>
    <property type="molecule type" value="Genomic_DNA"/>
</dbReference>
<evidence type="ECO:0000313" key="2">
    <source>
        <dbReference type="EMBL" id="CAL4785294.1"/>
    </source>
</evidence>
<dbReference type="EMBL" id="CAMXCT020002408">
    <property type="protein sequence ID" value="CAL1151357.1"/>
    <property type="molecule type" value="Genomic_DNA"/>
</dbReference>
<sequence length="357" mass="40499">MYALCISFPTHPYFVEPHHLVLLQEFAFCILLILWSGFDLRQEFSYIEYFAGMGNLTRCMKSAQYRSIRLDIKDHSPETKKNNYMDLASAAGMALAVIVLLKGLHDDFASHYGMKCSSLCKVNVVTSMRSACSSLGYTGHPSVMLTNKLLERMCALVLLTTCLGGAWTVEQPGGSLMEFFPTWRFVVQNLFRVGGPAAVSTVKWWMQHYKAPTAKRHYGYANSPVVRRLDRGTLQRTKHGSDQQKIQTCEKYYDGSGKLRYKGTRHLKGTEIYPMAFARAMVDMVEDLKAGAKGKPELPAQGAPPALYTMTQLEWNTPEDLWTFADFDQLFTYLRGSKRLRIPLEWRNVIPSKLKTG</sequence>
<name>A0A9P1CSX9_9DINO</name>
<dbReference type="AlphaFoldDB" id="A0A9P1CSX9"/>
<evidence type="ECO:0000313" key="1">
    <source>
        <dbReference type="EMBL" id="CAI3997982.1"/>
    </source>
</evidence>
<proteinExistence type="predicted"/>
<dbReference type="Proteomes" id="UP001152797">
    <property type="component" value="Unassembled WGS sequence"/>
</dbReference>
<gene>
    <name evidence="1" type="ORF">C1SCF055_LOCUS24317</name>
</gene>
<protein>
    <submittedName>
        <fullName evidence="1">Uncharacterized protein</fullName>
    </submittedName>
</protein>
<reference evidence="1" key="1">
    <citation type="submission" date="2022-10" db="EMBL/GenBank/DDBJ databases">
        <authorList>
            <person name="Chen Y."/>
            <person name="Dougan E. K."/>
            <person name="Chan C."/>
            <person name="Rhodes N."/>
            <person name="Thang M."/>
        </authorList>
    </citation>
    <scope>NUCLEOTIDE SEQUENCE</scope>
</reference>
<accession>A0A9P1CSX9</accession>